<evidence type="ECO:0000256" key="1">
    <source>
        <dbReference type="SAM" id="MobiDB-lite"/>
    </source>
</evidence>
<evidence type="ECO:0000256" key="2">
    <source>
        <dbReference type="SAM" id="Phobius"/>
    </source>
</evidence>
<feature type="compositionally biased region" description="Basic and acidic residues" evidence="1">
    <location>
        <begin position="11"/>
        <end position="26"/>
    </location>
</feature>
<sequence length="273" mass="30735">MASYMSLPQSEADHFEEFRPEEKLEDTKTQTQHFNLILWLSIFIGLCTMLDALSLAYLGSQVTVTRPLGPIPLDNLPFLSSYSNLDDLYRAGKLKATPRGPTTQPPYSLTQVDSSAPGETQQPYPDQLKLPAFGMIPYNERRTVITQEISTVAEFFATDYGMENCSVVLTIPPQARKLFTDVKNAFFDVWALEWDQTIDTRRLTWNSKPPRAKRLGVFSALGPSTQSTEPYMCPSGTYQHIEVSCGQGPCNMHILASGQKELNGIYMRQYQTI</sequence>
<protein>
    <recommendedName>
        <fullName evidence="3">Ubiquitin 3 binding protein But2 C-terminal domain-containing protein</fullName>
    </recommendedName>
</protein>
<evidence type="ECO:0000313" key="5">
    <source>
        <dbReference type="Proteomes" id="UP000054270"/>
    </source>
</evidence>
<feature type="region of interest" description="Disordered" evidence="1">
    <location>
        <begin position="95"/>
        <end position="123"/>
    </location>
</feature>
<name>A0A0D2NFM4_HYPSF</name>
<dbReference type="InterPro" id="IPR018620">
    <property type="entry name" value="Ubiquitin3-bd_protein_But2_C"/>
</dbReference>
<keyword evidence="2" id="KW-0472">Membrane</keyword>
<keyword evidence="2" id="KW-1133">Transmembrane helix</keyword>
<dbReference type="OrthoDB" id="3350619at2759"/>
<keyword evidence="2" id="KW-0812">Transmembrane</keyword>
<feature type="transmembrane region" description="Helical" evidence="2">
    <location>
        <begin position="36"/>
        <end position="58"/>
    </location>
</feature>
<evidence type="ECO:0000313" key="4">
    <source>
        <dbReference type="EMBL" id="KJA17774.1"/>
    </source>
</evidence>
<keyword evidence="5" id="KW-1185">Reference proteome</keyword>
<dbReference type="Proteomes" id="UP000054270">
    <property type="component" value="Unassembled WGS sequence"/>
</dbReference>
<accession>A0A0D2NFM4</accession>
<evidence type="ECO:0000259" key="3">
    <source>
        <dbReference type="Pfam" id="PF09792"/>
    </source>
</evidence>
<feature type="compositionally biased region" description="Polar residues" evidence="1">
    <location>
        <begin position="100"/>
        <end position="123"/>
    </location>
</feature>
<feature type="region of interest" description="Disordered" evidence="1">
    <location>
        <begin position="1"/>
        <end position="26"/>
    </location>
</feature>
<dbReference type="AlphaFoldDB" id="A0A0D2NFM4"/>
<organism evidence="4 5">
    <name type="scientific">Hypholoma sublateritium (strain FD-334 SS-4)</name>
    <dbReference type="NCBI Taxonomy" id="945553"/>
    <lineage>
        <taxon>Eukaryota</taxon>
        <taxon>Fungi</taxon>
        <taxon>Dikarya</taxon>
        <taxon>Basidiomycota</taxon>
        <taxon>Agaricomycotina</taxon>
        <taxon>Agaricomycetes</taxon>
        <taxon>Agaricomycetidae</taxon>
        <taxon>Agaricales</taxon>
        <taxon>Agaricineae</taxon>
        <taxon>Strophariaceae</taxon>
        <taxon>Hypholoma</taxon>
    </lineage>
</organism>
<gene>
    <name evidence="4" type="ORF">HYPSUDRAFT_90447</name>
</gene>
<dbReference type="OMA" id="NMHILAS"/>
<proteinExistence type="predicted"/>
<dbReference type="Pfam" id="PF09792">
    <property type="entry name" value="But2"/>
    <property type="match status" value="1"/>
</dbReference>
<dbReference type="STRING" id="945553.A0A0D2NFM4"/>
<dbReference type="EMBL" id="KN817598">
    <property type="protein sequence ID" value="KJA17774.1"/>
    <property type="molecule type" value="Genomic_DNA"/>
</dbReference>
<feature type="domain" description="Ubiquitin 3 binding protein But2 C-terminal" evidence="3">
    <location>
        <begin position="143"/>
        <end position="244"/>
    </location>
</feature>
<reference evidence="5" key="1">
    <citation type="submission" date="2014-04" db="EMBL/GenBank/DDBJ databases">
        <title>Evolutionary Origins and Diversification of the Mycorrhizal Mutualists.</title>
        <authorList>
            <consortium name="DOE Joint Genome Institute"/>
            <consortium name="Mycorrhizal Genomics Consortium"/>
            <person name="Kohler A."/>
            <person name="Kuo A."/>
            <person name="Nagy L.G."/>
            <person name="Floudas D."/>
            <person name="Copeland A."/>
            <person name="Barry K.W."/>
            <person name="Cichocki N."/>
            <person name="Veneault-Fourrey C."/>
            <person name="LaButti K."/>
            <person name="Lindquist E.A."/>
            <person name="Lipzen A."/>
            <person name="Lundell T."/>
            <person name="Morin E."/>
            <person name="Murat C."/>
            <person name="Riley R."/>
            <person name="Ohm R."/>
            <person name="Sun H."/>
            <person name="Tunlid A."/>
            <person name="Henrissat B."/>
            <person name="Grigoriev I.V."/>
            <person name="Hibbett D.S."/>
            <person name="Martin F."/>
        </authorList>
    </citation>
    <scope>NUCLEOTIDE SEQUENCE [LARGE SCALE GENOMIC DNA]</scope>
    <source>
        <strain evidence="5">FD-334 SS-4</strain>
    </source>
</reference>